<protein>
    <submittedName>
        <fullName evidence="2">PGAP1-like domain protein</fullName>
    </submittedName>
</protein>
<name>A0A2P2CYG3_9LEPT</name>
<organism evidence="2 3">
    <name type="scientific">Leptospira johnsonii</name>
    <dbReference type="NCBI Taxonomy" id="1917820"/>
    <lineage>
        <taxon>Bacteria</taxon>
        <taxon>Pseudomonadati</taxon>
        <taxon>Spirochaetota</taxon>
        <taxon>Spirochaetia</taxon>
        <taxon>Leptospirales</taxon>
        <taxon>Leptospiraceae</taxon>
        <taxon>Leptospira</taxon>
    </lineage>
</organism>
<dbReference type="GO" id="GO:0016788">
    <property type="term" value="F:hydrolase activity, acting on ester bonds"/>
    <property type="evidence" value="ECO:0007669"/>
    <property type="project" value="InterPro"/>
</dbReference>
<dbReference type="EMBL" id="BFAY01000005">
    <property type="protein sequence ID" value="GBF37386.1"/>
    <property type="molecule type" value="Genomic_DNA"/>
</dbReference>
<comment type="caution">
    <text evidence="2">The sequence shown here is derived from an EMBL/GenBank/DDBJ whole genome shotgun (WGS) entry which is preliminary data.</text>
</comment>
<dbReference type="Gene3D" id="3.40.50.1820">
    <property type="entry name" value="alpha/beta hydrolase"/>
    <property type="match status" value="1"/>
</dbReference>
<dbReference type="InterPro" id="IPR029058">
    <property type="entry name" value="AB_hydrolase_fold"/>
</dbReference>
<proteinExistence type="predicted"/>
<dbReference type="Pfam" id="PF07819">
    <property type="entry name" value="PGAP1"/>
    <property type="match status" value="1"/>
</dbReference>
<dbReference type="AlphaFoldDB" id="A0A2P2CYG3"/>
<dbReference type="SUPFAM" id="SSF53474">
    <property type="entry name" value="alpha/beta-Hydrolases"/>
    <property type="match status" value="1"/>
</dbReference>
<evidence type="ECO:0000313" key="2">
    <source>
        <dbReference type="EMBL" id="GBF37386.1"/>
    </source>
</evidence>
<evidence type="ECO:0000313" key="3">
    <source>
        <dbReference type="Proteomes" id="UP000245076"/>
    </source>
</evidence>
<dbReference type="InterPro" id="IPR012908">
    <property type="entry name" value="PGAP1-ab_dom-like"/>
</dbReference>
<accession>A0A2P2CYG3</accession>
<evidence type="ECO:0000259" key="1">
    <source>
        <dbReference type="Pfam" id="PF07819"/>
    </source>
</evidence>
<sequence length="401" mass="43928">MILNRIGSLHMKRFLSFRTLFLFFTLLSFWNCDYLQDRITPSDSKSLGDQIKDYIISAYFAEQNHALYRFSTVIPNLQPQNLSPLYFQDPYFQRDNSKAKIVFIHGWDFAERQTDPPTDFNRKVANLLGTWNQGLAFTTDNATPPSSYTGSVYDNFEIYVFTYRTSDYIEVNGRRFIDSLNAAFNSSDKVVVVAHSMGGLVSRAAIQHANNTENVIDHIVSLGTPYYGSPYSSPQYTGDLTAIGTIIKFMTDTPGGQGLAYTNGISAGVDPISPTIVDGTNQAFNFFLETIIANTSKDSITTVYAGNMGAGNCGGTDHAATYQAACTVITNGNPVFASSDGIVPLASGLLNSRAGTEHTVSDMDHSQMSFRNEGGTGGGLTKVKTHFDNVFNEVFTIVSGL</sequence>
<dbReference type="Proteomes" id="UP000245076">
    <property type="component" value="Unassembled WGS sequence"/>
</dbReference>
<feature type="domain" description="GPI inositol-deacylase PGAP1-like alpha/beta" evidence="1">
    <location>
        <begin position="180"/>
        <end position="233"/>
    </location>
</feature>
<reference evidence="2 3" key="1">
    <citation type="submission" date="2018-02" db="EMBL/GenBank/DDBJ databases">
        <title>Novel Leptospira species isolated from soil and water in Japan.</title>
        <authorList>
            <person name="Nakao R."/>
            <person name="Masuzawa T."/>
        </authorList>
    </citation>
    <scope>NUCLEOTIDE SEQUENCE [LARGE SCALE GENOMIC DNA]</scope>
    <source>
        <strain evidence="2 3">E8</strain>
    </source>
</reference>
<gene>
    <name evidence="2" type="ORF">LPTSP1_03660</name>
</gene>
<keyword evidence="3" id="KW-1185">Reference proteome</keyword>